<reference evidence="3" key="1">
    <citation type="journal article" date="2019" name="Int. J. Syst. Evol. Microbiol.">
        <title>The Global Catalogue of Microorganisms (GCM) 10K type strain sequencing project: providing services to taxonomists for standard genome sequencing and annotation.</title>
        <authorList>
            <consortium name="The Broad Institute Genomics Platform"/>
            <consortium name="The Broad Institute Genome Sequencing Center for Infectious Disease"/>
            <person name="Wu L."/>
            <person name="Ma J."/>
        </authorList>
    </citation>
    <scope>NUCLEOTIDE SEQUENCE [LARGE SCALE GENOMIC DNA]</scope>
    <source>
        <strain evidence="3">CCM 8702</strain>
    </source>
</reference>
<dbReference type="PROSITE" id="PS51257">
    <property type="entry name" value="PROKAR_LIPOPROTEIN"/>
    <property type="match status" value="1"/>
</dbReference>
<gene>
    <name evidence="2" type="ORF">GCM10007362_02160</name>
</gene>
<sequence length="194" mass="22274">MIKKGNIFLLIAIVLVLTACQSSQQPLQPTKQETVDFDRTAATEMVEKKERMIMDAASKGTFTKQEYDELEKAFTEEFGDRAQDFLSMLFVLDLDAAPDADLKINENMLYPTVFHEGINITSATVHTIEYEEGVLSLTSLTVKEEYDGNDEKLQGWNREYIFEPDENEKWQLKSFSGTMNFSGEDYTMDYLELK</sequence>
<evidence type="ECO:0000313" key="2">
    <source>
        <dbReference type="EMBL" id="GGH68299.1"/>
    </source>
</evidence>
<name>A0ABQ1ZL01_9BACL</name>
<organism evidence="2 3">
    <name type="scientific">Saccharibacillus endophyticus</name>
    <dbReference type="NCBI Taxonomy" id="2060666"/>
    <lineage>
        <taxon>Bacteria</taxon>
        <taxon>Bacillati</taxon>
        <taxon>Bacillota</taxon>
        <taxon>Bacilli</taxon>
        <taxon>Bacillales</taxon>
        <taxon>Paenibacillaceae</taxon>
        <taxon>Saccharibacillus</taxon>
    </lineage>
</organism>
<feature type="signal peptide" evidence="1">
    <location>
        <begin position="1"/>
        <end position="24"/>
    </location>
</feature>
<keyword evidence="1" id="KW-0732">Signal</keyword>
<dbReference type="EMBL" id="BMDD01000001">
    <property type="protein sequence ID" value="GGH68299.1"/>
    <property type="molecule type" value="Genomic_DNA"/>
</dbReference>
<feature type="chain" id="PRO_5047320898" description="DUF3993 domain-containing protein" evidence="1">
    <location>
        <begin position="25"/>
        <end position="194"/>
    </location>
</feature>
<evidence type="ECO:0000313" key="3">
    <source>
        <dbReference type="Proteomes" id="UP000605427"/>
    </source>
</evidence>
<evidence type="ECO:0000256" key="1">
    <source>
        <dbReference type="SAM" id="SignalP"/>
    </source>
</evidence>
<proteinExistence type="predicted"/>
<accession>A0ABQ1ZL01</accession>
<dbReference type="RefSeq" id="WP_216673814.1">
    <property type="nucleotide sequence ID" value="NZ_BMDD01000001.1"/>
</dbReference>
<keyword evidence="3" id="KW-1185">Reference proteome</keyword>
<comment type="caution">
    <text evidence="2">The sequence shown here is derived from an EMBL/GenBank/DDBJ whole genome shotgun (WGS) entry which is preliminary data.</text>
</comment>
<dbReference type="Proteomes" id="UP000605427">
    <property type="component" value="Unassembled WGS sequence"/>
</dbReference>
<evidence type="ECO:0008006" key="4">
    <source>
        <dbReference type="Google" id="ProtNLM"/>
    </source>
</evidence>
<protein>
    <recommendedName>
        <fullName evidence="4">DUF3993 domain-containing protein</fullName>
    </recommendedName>
</protein>